<feature type="region of interest" description="Disordered" evidence="1">
    <location>
        <begin position="1"/>
        <end position="23"/>
    </location>
</feature>
<evidence type="ECO:0000313" key="2">
    <source>
        <dbReference type="EMBL" id="KRK86520.1"/>
    </source>
</evidence>
<dbReference type="AlphaFoldDB" id="A0A0R1KTK5"/>
<keyword evidence="3" id="KW-1185">Reference proteome</keyword>
<sequence length="246" mass="26810">MAPAKSAGSQLSKSFPKRRSGRFNNDETRRLNIVLINIEIGNPTKPEITGMIKLVPNCTNAGSTLFSKAWTGSLNKMSLKNLPISPARVMNPLINVELSRFNGFKRFPRTFKITLPNADKPLIKSPIVPRTFEIVLIAERMPESKLAGNEVRNDNTPAIICGKIDPKIAPATEPRIPNGKPRIAKINPLIICAGSVLSNGATKTFHKVLINVPGSDNVLINERIGNTTSLAITRNRFSNGNPIQSG</sequence>
<comment type="caution">
    <text evidence="2">The sequence shown here is derived from an EMBL/GenBank/DDBJ whole genome shotgun (WGS) entry which is preliminary data.</text>
</comment>
<accession>A0A0R1KTK5</accession>
<gene>
    <name evidence="2" type="ORF">FD17_GL002027</name>
</gene>
<organism evidence="2 3">
    <name type="scientific">Lentilactobacillus sunkii DSM 19904</name>
    <dbReference type="NCBI Taxonomy" id="1423808"/>
    <lineage>
        <taxon>Bacteria</taxon>
        <taxon>Bacillati</taxon>
        <taxon>Bacillota</taxon>
        <taxon>Bacilli</taxon>
        <taxon>Lactobacillales</taxon>
        <taxon>Lactobacillaceae</taxon>
        <taxon>Lentilactobacillus</taxon>
    </lineage>
</organism>
<dbReference type="Proteomes" id="UP000051581">
    <property type="component" value="Unassembled WGS sequence"/>
</dbReference>
<reference evidence="2 3" key="1">
    <citation type="journal article" date="2015" name="Genome Announc.">
        <title>Expanding the biotechnology potential of lactobacilli through comparative genomics of 213 strains and associated genera.</title>
        <authorList>
            <person name="Sun Z."/>
            <person name="Harris H.M."/>
            <person name="McCann A."/>
            <person name="Guo C."/>
            <person name="Argimon S."/>
            <person name="Zhang W."/>
            <person name="Yang X."/>
            <person name="Jeffery I.B."/>
            <person name="Cooney J.C."/>
            <person name="Kagawa T.F."/>
            <person name="Liu W."/>
            <person name="Song Y."/>
            <person name="Salvetti E."/>
            <person name="Wrobel A."/>
            <person name="Rasinkangas P."/>
            <person name="Parkhill J."/>
            <person name="Rea M.C."/>
            <person name="O'Sullivan O."/>
            <person name="Ritari J."/>
            <person name="Douillard F.P."/>
            <person name="Paul Ross R."/>
            <person name="Yang R."/>
            <person name="Briner A.E."/>
            <person name="Felis G.E."/>
            <person name="de Vos W.M."/>
            <person name="Barrangou R."/>
            <person name="Klaenhammer T.R."/>
            <person name="Caufield P.W."/>
            <person name="Cui Y."/>
            <person name="Zhang H."/>
            <person name="O'Toole P.W."/>
        </authorList>
    </citation>
    <scope>NUCLEOTIDE SEQUENCE [LARGE SCALE GENOMIC DNA]</scope>
    <source>
        <strain evidence="2 3">DSM 19904</strain>
    </source>
</reference>
<evidence type="ECO:0000313" key="3">
    <source>
        <dbReference type="Proteomes" id="UP000051581"/>
    </source>
</evidence>
<protein>
    <submittedName>
        <fullName evidence="2">Uncharacterized protein</fullName>
    </submittedName>
</protein>
<proteinExistence type="predicted"/>
<evidence type="ECO:0000256" key="1">
    <source>
        <dbReference type="SAM" id="MobiDB-lite"/>
    </source>
</evidence>
<name>A0A0R1KTK5_9LACO</name>
<dbReference type="EMBL" id="AZEA01000040">
    <property type="protein sequence ID" value="KRK86520.1"/>
    <property type="molecule type" value="Genomic_DNA"/>
</dbReference>